<dbReference type="SUPFAM" id="SSF53623">
    <property type="entry name" value="MurD-like peptide ligases, catalytic domain"/>
    <property type="match status" value="1"/>
</dbReference>
<evidence type="ECO:0000313" key="1">
    <source>
        <dbReference type="EMBL" id="VDP80848.1"/>
    </source>
</evidence>
<proteinExistence type="predicted"/>
<sequence>MDSWENAVKRFNTALLRDINKLNKFKITLNDRFQVLQDLLKEEETTMGGNWKGIKGALTSTCQEIGFKKGRARKQPIIEIHEQKNRLVRHFKELLNSSAPLSPPKIEAAPTDLHIAVTPPAIKEIRMVIKNGKTAGPDNKPPETLKKIWAEEQLLTDWKEGYLINIPKKGGMSKCEDYGGITLLSVDVGIFEVGIGGRYDHTNIFNTGCLVEYPTNSLDY</sequence>
<evidence type="ECO:0000313" key="2">
    <source>
        <dbReference type="Proteomes" id="UP000269396"/>
    </source>
</evidence>
<dbReference type="AlphaFoldDB" id="A0A3P8HAM3"/>
<keyword evidence="2" id="KW-1185">Reference proteome</keyword>
<name>A0A3P8HAM3_9TREM</name>
<gene>
    <name evidence="1" type="ORF">SMTD_LOCUS19828</name>
</gene>
<organism evidence="1 2">
    <name type="scientific">Schistosoma mattheei</name>
    <dbReference type="NCBI Taxonomy" id="31246"/>
    <lineage>
        <taxon>Eukaryota</taxon>
        <taxon>Metazoa</taxon>
        <taxon>Spiralia</taxon>
        <taxon>Lophotrochozoa</taxon>
        <taxon>Platyhelminthes</taxon>
        <taxon>Trematoda</taxon>
        <taxon>Digenea</taxon>
        <taxon>Strigeidida</taxon>
        <taxon>Schistosomatoidea</taxon>
        <taxon>Schistosomatidae</taxon>
        <taxon>Schistosoma</taxon>
    </lineage>
</organism>
<dbReference type="GO" id="GO:0005524">
    <property type="term" value="F:ATP binding"/>
    <property type="evidence" value="ECO:0007669"/>
    <property type="project" value="InterPro"/>
</dbReference>
<reference evidence="1 2" key="1">
    <citation type="submission" date="2018-11" db="EMBL/GenBank/DDBJ databases">
        <authorList>
            <consortium name="Pathogen Informatics"/>
        </authorList>
    </citation>
    <scope>NUCLEOTIDE SEQUENCE [LARGE SCALE GENOMIC DNA]</scope>
    <source>
        <strain>Denwood</strain>
        <strain evidence="2">Zambia</strain>
    </source>
</reference>
<dbReference type="EMBL" id="UZAL01043080">
    <property type="protein sequence ID" value="VDP80848.1"/>
    <property type="molecule type" value="Genomic_DNA"/>
</dbReference>
<accession>A0A3P8HAM3</accession>
<dbReference type="Proteomes" id="UP000269396">
    <property type="component" value="Unassembled WGS sequence"/>
</dbReference>
<dbReference type="InterPro" id="IPR036565">
    <property type="entry name" value="Mur-like_cat_sf"/>
</dbReference>
<protein>
    <submittedName>
        <fullName evidence="1">Uncharacterized protein</fullName>
    </submittedName>
</protein>